<dbReference type="PROSITE" id="PS00018">
    <property type="entry name" value="EF_HAND_1"/>
    <property type="match status" value="2"/>
</dbReference>
<dbReference type="InterPro" id="IPR018247">
    <property type="entry name" value="EF_Hand_1_Ca_BS"/>
</dbReference>
<protein>
    <submittedName>
        <fullName evidence="16">Lysophosphatidylcholine acyltransferase 2</fullName>
    </submittedName>
</protein>
<dbReference type="GO" id="GO:0005783">
    <property type="term" value="C:endoplasmic reticulum"/>
    <property type="evidence" value="ECO:0007669"/>
    <property type="project" value="TreeGrafter"/>
</dbReference>
<accession>A0A8C3SDF1</accession>
<dbReference type="InterPro" id="IPR002048">
    <property type="entry name" value="EF_hand_dom"/>
</dbReference>
<proteinExistence type="predicted"/>
<dbReference type="InterPro" id="IPR045252">
    <property type="entry name" value="LPCAT1-like"/>
</dbReference>
<feature type="domain" description="EF-hand" evidence="15">
    <location>
        <begin position="267"/>
        <end position="302"/>
    </location>
</feature>
<evidence type="ECO:0000256" key="8">
    <source>
        <dbReference type="ARBA" id="ARBA00023098"/>
    </source>
</evidence>
<dbReference type="FunFam" id="1.10.238.10:FF:000003">
    <property type="entry name" value="Calmodulin A"/>
    <property type="match status" value="1"/>
</dbReference>
<feature type="compositionally biased region" description="Polar residues" evidence="13">
    <location>
        <begin position="401"/>
        <end position="414"/>
    </location>
</feature>
<evidence type="ECO:0000256" key="9">
    <source>
        <dbReference type="ARBA" id="ARBA00023136"/>
    </source>
</evidence>
<dbReference type="SMART" id="SM00054">
    <property type="entry name" value="EFh"/>
    <property type="match status" value="3"/>
</dbReference>
<evidence type="ECO:0000256" key="13">
    <source>
        <dbReference type="SAM" id="MobiDB-lite"/>
    </source>
</evidence>
<evidence type="ECO:0000256" key="7">
    <source>
        <dbReference type="ARBA" id="ARBA00022989"/>
    </source>
</evidence>
<keyword evidence="7" id="KW-1133">Transmembrane helix</keyword>
<evidence type="ECO:0000256" key="12">
    <source>
        <dbReference type="ARBA" id="ARBA00023315"/>
    </source>
</evidence>
<feature type="domain" description="EF-hand" evidence="15">
    <location>
        <begin position="339"/>
        <end position="374"/>
    </location>
</feature>
<evidence type="ECO:0000256" key="1">
    <source>
        <dbReference type="ARBA" id="ARBA00022516"/>
    </source>
</evidence>
<keyword evidence="3" id="KW-0812">Transmembrane</keyword>
<dbReference type="GO" id="GO:0047184">
    <property type="term" value="F:1-acylglycerophosphocholine O-acyltransferase activity"/>
    <property type="evidence" value="ECO:0007669"/>
    <property type="project" value="TreeGrafter"/>
</dbReference>
<reference evidence="16" key="2">
    <citation type="submission" date="2025-09" db="UniProtKB">
        <authorList>
            <consortium name="Ensembl"/>
        </authorList>
    </citation>
    <scope>IDENTIFICATION</scope>
</reference>
<keyword evidence="10" id="KW-0594">Phospholipid biosynthesis</keyword>
<dbReference type="Proteomes" id="UP000694403">
    <property type="component" value="Unplaced"/>
</dbReference>
<keyword evidence="8" id="KW-0443">Lipid metabolism</keyword>
<feature type="domain" description="EF-hand" evidence="15">
    <location>
        <begin position="304"/>
        <end position="338"/>
    </location>
</feature>
<dbReference type="PROSITE" id="PS50222">
    <property type="entry name" value="EF_HAND_2"/>
    <property type="match status" value="3"/>
</dbReference>
<keyword evidence="17" id="KW-1185">Reference proteome</keyword>
<keyword evidence="4" id="KW-0479">Metal-binding</keyword>
<dbReference type="SUPFAM" id="SSF47473">
    <property type="entry name" value="EF-hand"/>
    <property type="match status" value="1"/>
</dbReference>
<keyword evidence="12" id="KW-0012">Acyltransferase</keyword>
<dbReference type="GO" id="GO:0005509">
    <property type="term" value="F:calcium ion binding"/>
    <property type="evidence" value="ECO:0007669"/>
    <property type="project" value="InterPro"/>
</dbReference>
<keyword evidence="6" id="KW-0106">Calcium</keyword>
<dbReference type="PANTHER" id="PTHR23063">
    <property type="entry name" value="PHOSPHOLIPID ACYLTRANSFERASE"/>
    <property type="match status" value="1"/>
</dbReference>
<evidence type="ECO:0000256" key="3">
    <source>
        <dbReference type="ARBA" id="ARBA00022692"/>
    </source>
</evidence>
<sequence>MCIALLLLLAWPFAAIATFCHRERGSVPLKGWKRRVTQCALQCLGRVLFFLMGFQVKVKGKVAGPLEAPILVVAPHSSFFDGIVCVVAGLPSIVSRLENLSAPVFGTILRSLQPVLVSRLDPDSRRNTINEITKRATSGGQCKQLCVMTFCQLFTRIEIEFLPVHVPTEEEKKDPTLFANKVRNTMAMALNVPVTDHTFEDCRLMISAGQLTLPMEAGLVEFTKISKKLNLKWDPIRDQLDTFAAIANASKGGRIGMEEFAEHLKLPVSDVLKELFLLFDRNGDGTIDFREYVIGLSVLCNPANTEETIQMAFKLFDIDDDGSITEEQFACILQSSLGVPDLDVSQLFKEIDTDNSGKVTYNEFKDFAFKHPEYAKLFTTYLELQRCQLETSDEEDDYQTPEDTYSQSKTSVSEKTPIARNKVCPEGNEEDISSTSDKKDD</sequence>
<evidence type="ECO:0000256" key="5">
    <source>
        <dbReference type="ARBA" id="ARBA00022737"/>
    </source>
</evidence>
<evidence type="ECO:0000313" key="17">
    <source>
        <dbReference type="Proteomes" id="UP000694403"/>
    </source>
</evidence>
<reference evidence="16" key="1">
    <citation type="submission" date="2025-08" db="UniProtKB">
        <authorList>
            <consortium name="Ensembl"/>
        </authorList>
    </citation>
    <scope>IDENTIFICATION</scope>
</reference>
<keyword evidence="5" id="KW-0677">Repeat</keyword>
<evidence type="ECO:0000256" key="6">
    <source>
        <dbReference type="ARBA" id="ARBA00022837"/>
    </source>
</evidence>
<evidence type="ECO:0000256" key="11">
    <source>
        <dbReference type="ARBA" id="ARBA00023264"/>
    </source>
</evidence>
<keyword evidence="14" id="KW-0732">Signal</keyword>
<feature type="chain" id="PRO_5034474726" evidence="14">
    <location>
        <begin position="18"/>
        <end position="441"/>
    </location>
</feature>
<feature type="signal peptide" evidence="14">
    <location>
        <begin position="1"/>
        <end position="17"/>
    </location>
</feature>
<dbReference type="Pfam" id="PF13202">
    <property type="entry name" value="EF-hand_5"/>
    <property type="match status" value="1"/>
</dbReference>
<evidence type="ECO:0000256" key="2">
    <source>
        <dbReference type="ARBA" id="ARBA00022679"/>
    </source>
</evidence>
<dbReference type="AlphaFoldDB" id="A0A8C3SDF1"/>
<keyword evidence="2" id="KW-0808">Transferase</keyword>
<name>A0A8C3SDF1_CHESE</name>
<dbReference type="CDD" id="cd00051">
    <property type="entry name" value="EFh"/>
    <property type="match status" value="2"/>
</dbReference>
<dbReference type="CDD" id="cd07991">
    <property type="entry name" value="LPLAT_LPCAT1-like"/>
    <property type="match status" value="1"/>
</dbReference>
<evidence type="ECO:0000256" key="14">
    <source>
        <dbReference type="SAM" id="SignalP"/>
    </source>
</evidence>
<evidence type="ECO:0000256" key="10">
    <source>
        <dbReference type="ARBA" id="ARBA00023209"/>
    </source>
</evidence>
<dbReference type="Ensembl" id="ENSCSRT00000012679.1">
    <property type="protein sequence ID" value="ENSCSRP00000012199.1"/>
    <property type="gene ID" value="ENSCSRG00000009164.1"/>
</dbReference>
<dbReference type="PANTHER" id="PTHR23063:SF21">
    <property type="entry name" value="LYSOPHOSPHATIDYLCHOLINE ACYLTRANSFERASE 2"/>
    <property type="match status" value="1"/>
</dbReference>
<dbReference type="Gene3D" id="1.10.238.10">
    <property type="entry name" value="EF-hand"/>
    <property type="match status" value="1"/>
</dbReference>
<keyword evidence="11" id="KW-1208">Phospholipid metabolism</keyword>
<evidence type="ECO:0000256" key="4">
    <source>
        <dbReference type="ARBA" id="ARBA00022723"/>
    </source>
</evidence>
<feature type="compositionally biased region" description="Acidic residues" evidence="13">
    <location>
        <begin position="391"/>
        <end position="400"/>
    </location>
</feature>
<organism evidence="16 17">
    <name type="scientific">Chelydra serpentina</name>
    <name type="common">Snapping turtle</name>
    <name type="synonym">Testudo serpentina</name>
    <dbReference type="NCBI Taxonomy" id="8475"/>
    <lineage>
        <taxon>Eukaryota</taxon>
        <taxon>Metazoa</taxon>
        <taxon>Chordata</taxon>
        <taxon>Craniata</taxon>
        <taxon>Vertebrata</taxon>
        <taxon>Euteleostomi</taxon>
        <taxon>Archelosauria</taxon>
        <taxon>Testudinata</taxon>
        <taxon>Testudines</taxon>
        <taxon>Cryptodira</taxon>
        <taxon>Durocryptodira</taxon>
        <taxon>Americhelydia</taxon>
        <taxon>Chelydroidea</taxon>
        <taxon>Chelydridae</taxon>
        <taxon>Chelydra</taxon>
    </lineage>
</organism>
<keyword evidence="1" id="KW-0444">Lipid biosynthesis</keyword>
<dbReference type="GO" id="GO:0042171">
    <property type="term" value="F:lysophosphatidic acid acyltransferase activity"/>
    <property type="evidence" value="ECO:0007669"/>
    <property type="project" value="TreeGrafter"/>
</dbReference>
<keyword evidence="9" id="KW-0472">Membrane</keyword>
<evidence type="ECO:0000259" key="15">
    <source>
        <dbReference type="PROSITE" id="PS50222"/>
    </source>
</evidence>
<dbReference type="Pfam" id="PF13499">
    <property type="entry name" value="EF-hand_7"/>
    <property type="match status" value="1"/>
</dbReference>
<dbReference type="InterPro" id="IPR011992">
    <property type="entry name" value="EF-hand-dom_pair"/>
</dbReference>
<dbReference type="GO" id="GO:0008654">
    <property type="term" value="P:phospholipid biosynthetic process"/>
    <property type="evidence" value="ECO:0007669"/>
    <property type="project" value="UniProtKB-KW"/>
</dbReference>
<dbReference type="SUPFAM" id="SSF69593">
    <property type="entry name" value="Glycerol-3-phosphate (1)-acyltransferase"/>
    <property type="match status" value="1"/>
</dbReference>
<evidence type="ECO:0000313" key="16">
    <source>
        <dbReference type="Ensembl" id="ENSCSRP00000012199.1"/>
    </source>
</evidence>
<feature type="region of interest" description="Disordered" evidence="13">
    <location>
        <begin position="391"/>
        <end position="441"/>
    </location>
</feature>